<evidence type="ECO:0000313" key="2">
    <source>
        <dbReference type="EMBL" id="KAL1500247.1"/>
    </source>
</evidence>
<dbReference type="Proteomes" id="UP001515480">
    <property type="component" value="Unassembled WGS sequence"/>
</dbReference>
<dbReference type="AlphaFoldDB" id="A0AB34ILX5"/>
<evidence type="ECO:0000256" key="1">
    <source>
        <dbReference type="SAM" id="MobiDB-lite"/>
    </source>
</evidence>
<protein>
    <submittedName>
        <fullName evidence="2">Uncharacterized protein</fullName>
    </submittedName>
</protein>
<accession>A0AB34ILX5</accession>
<keyword evidence="3" id="KW-1185">Reference proteome</keyword>
<evidence type="ECO:0000313" key="3">
    <source>
        <dbReference type="Proteomes" id="UP001515480"/>
    </source>
</evidence>
<dbReference type="EMBL" id="JBGBPQ010000023">
    <property type="protein sequence ID" value="KAL1500247.1"/>
    <property type="molecule type" value="Genomic_DNA"/>
</dbReference>
<name>A0AB34ILX5_PRYPA</name>
<proteinExistence type="predicted"/>
<organism evidence="2 3">
    <name type="scientific">Prymnesium parvum</name>
    <name type="common">Toxic golden alga</name>
    <dbReference type="NCBI Taxonomy" id="97485"/>
    <lineage>
        <taxon>Eukaryota</taxon>
        <taxon>Haptista</taxon>
        <taxon>Haptophyta</taxon>
        <taxon>Prymnesiophyceae</taxon>
        <taxon>Prymnesiales</taxon>
        <taxon>Prymnesiaceae</taxon>
        <taxon>Prymnesium</taxon>
    </lineage>
</organism>
<gene>
    <name evidence="2" type="ORF">AB1Y20_012915</name>
</gene>
<feature type="region of interest" description="Disordered" evidence="1">
    <location>
        <begin position="1"/>
        <end position="27"/>
    </location>
</feature>
<comment type="caution">
    <text evidence="2">The sequence shown here is derived from an EMBL/GenBank/DDBJ whole genome shotgun (WGS) entry which is preliminary data.</text>
</comment>
<reference evidence="2 3" key="1">
    <citation type="journal article" date="2024" name="Science">
        <title>Giant polyketide synthase enzymes in the biosynthesis of giant marine polyether toxins.</title>
        <authorList>
            <person name="Fallon T.R."/>
            <person name="Shende V.V."/>
            <person name="Wierzbicki I.H."/>
            <person name="Pendleton A.L."/>
            <person name="Watervoot N.F."/>
            <person name="Auber R.P."/>
            <person name="Gonzalez D.J."/>
            <person name="Wisecaver J.H."/>
            <person name="Moore B.S."/>
        </authorList>
    </citation>
    <scope>NUCLEOTIDE SEQUENCE [LARGE SCALE GENOMIC DNA]</scope>
    <source>
        <strain evidence="2 3">12B1</strain>
    </source>
</reference>
<sequence length="126" mass="13280">MQSAPLASIENLPHVMPSTRTSAPPRSIAETGLKRSLEEAPQRCIRLKWSGAPLNPSAGCDGRLHSFELFHAAAGELDTSGPSPQACVAAASLLASLLQVPLVAEFSFAPVRPNTRSPAPYPPVNE</sequence>